<accession>A0A1H3LZM1</accession>
<dbReference type="EMBL" id="FNQC01000002">
    <property type="protein sequence ID" value="SDY69464.1"/>
    <property type="molecule type" value="Genomic_DNA"/>
</dbReference>
<proteinExistence type="predicted"/>
<keyword evidence="2" id="KW-1185">Reference proteome</keyword>
<evidence type="ECO:0000313" key="1">
    <source>
        <dbReference type="EMBL" id="SDY69464.1"/>
    </source>
</evidence>
<organism evidence="1 2">
    <name type="scientific">Rhodonellum ikkaensis</name>
    <dbReference type="NCBI Taxonomy" id="336829"/>
    <lineage>
        <taxon>Bacteria</taxon>
        <taxon>Pseudomonadati</taxon>
        <taxon>Bacteroidota</taxon>
        <taxon>Cytophagia</taxon>
        <taxon>Cytophagales</taxon>
        <taxon>Cytophagaceae</taxon>
        <taxon>Rhodonellum</taxon>
    </lineage>
</organism>
<comment type="caution">
    <text evidence="1">The sequence shown here is derived from an EMBL/GenBank/DDBJ whole genome shotgun (WGS) entry which is preliminary data.</text>
</comment>
<reference evidence="1 2" key="1">
    <citation type="submission" date="2016-10" db="EMBL/GenBank/DDBJ databases">
        <authorList>
            <person name="Varghese N."/>
            <person name="Submissions S."/>
        </authorList>
    </citation>
    <scope>NUCLEOTIDE SEQUENCE [LARGE SCALE GENOMIC DNA]</scope>
    <source>
        <strain evidence="1 2">DSM 17997</strain>
    </source>
</reference>
<sequence>MCNFLFLFNIIALIALMEENCRYKIIFGSKKNHFLKKMPKSIKNLSYRSQIHSFLQNYIYNQTQIKSILNLPNQNIRDKQAHSKTIRPKKLKARFRI</sequence>
<name>A0A1H3LZM1_9BACT</name>
<protein>
    <submittedName>
        <fullName evidence="1">Uncharacterized protein</fullName>
    </submittedName>
</protein>
<evidence type="ECO:0000313" key="2">
    <source>
        <dbReference type="Proteomes" id="UP000199663"/>
    </source>
</evidence>
<dbReference type="Proteomes" id="UP000199663">
    <property type="component" value="Unassembled WGS sequence"/>
</dbReference>
<gene>
    <name evidence="1" type="ORF">SAMN05444412_102268</name>
</gene>